<sequence>QEKSVVETAVKNESVEATSLLKVEPDGDVVMTPQVESGIGAMAEDEVTPEVTDMVPTPYETNIESSPPINNFPIPLNLNSVAKNFKNPHYRPSRKYKNVKQMLVAERKENMPLDIPTCKYPNFMIHSLTPRVKF</sequence>
<name>A0ACA9NS34_9GLOM</name>
<reference evidence="1" key="1">
    <citation type="submission" date="2021-06" db="EMBL/GenBank/DDBJ databases">
        <authorList>
            <person name="Kallberg Y."/>
            <person name="Tangrot J."/>
            <person name="Rosling A."/>
        </authorList>
    </citation>
    <scope>NUCLEOTIDE SEQUENCE</scope>
    <source>
        <strain evidence="1">CL356</strain>
    </source>
</reference>
<dbReference type="EMBL" id="CAJVPT010023389">
    <property type="protein sequence ID" value="CAG8665163.1"/>
    <property type="molecule type" value="Genomic_DNA"/>
</dbReference>
<accession>A0ACA9NS34</accession>
<gene>
    <name evidence="1" type="ORF">ACOLOM_LOCUS8733</name>
</gene>
<evidence type="ECO:0000313" key="1">
    <source>
        <dbReference type="EMBL" id="CAG8665163.1"/>
    </source>
</evidence>
<comment type="caution">
    <text evidence="1">The sequence shown here is derived from an EMBL/GenBank/DDBJ whole genome shotgun (WGS) entry which is preliminary data.</text>
</comment>
<feature type="non-terminal residue" evidence="1">
    <location>
        <position position="1"/>
    </location>
</feature>
<keyword evidence="2" id="KW-1185">Reference proteome</keyword>
<proteinExistence type="predicted"/>
<dbReference type="Proteomes" id="UP000789525">
    <property type="component" value="Unassembled WGS sequence"/>
</dbReference>
<protein>
    <submittedName>
        <fullName evidence="1">12955_t:CDS:1</fullName>
    </submittedName>
</protein>
<evidence type="ECO:0000313" key="2">
    <source>
        <dbReference type="Proteomes" id="UP000789525"/>
    </source>
</evidence>
<organism evidence="1 2">
    <name type="scientific">Acaulospora colombiana</name>
    <dbReference type="NCBI Taxonomy" id="27376"/>
    <lineage>
        <taxon>Eukaryota</taxon>
        <taxon>Fungi</taxon>
        <taxon>Fungi incertae sedis</taxon>
        <taxon>Mucoromycota</taxon>
        <taxon>Glomeromycotina</taxon>
        <taxon>Glomeromycetes</taxon>
        <taxon>Diversisporales</taxon>
        <taxon>Acaulosporaceae</taxon>
        <taxon>Acaulospora</taxon>
    </lineage>
</organism>